<dbReference type="GO" id="GO:0004123">
    <property type="term" value="F:cystathionine gamma-lyase activity"/>
    <property type="evidence" value="ECO:0007669"/>
    <property type="project" value="TreeGrafter"/>
</dbReference>
<dbReference type="GO" id="GO:0030170">
    <property type="term" value="F:pyridoxal phosphate binding"/>
    <property type="evidence" value="ECO:0007669"/>
    <property type="project" value="InterPro"/>
</dbReference>
<dbReference type="RefSeq" id="WP_125207209.1">
    <property type="nucleotide sequence ID" value="NZ_JAPJOD010000258.1"/>
</dbReference>
<keyword evidence="4" id="KW-0486">Methionine biosynthesis</keyword>
<dbReference type="PROSITE" id="PS00868">
    <property type="entry name" value="CYS_MET_METAB_PP"/>
    <property type="match status" value="1"/>
</dbReference>
<dbReference type="InterPro" id="IPR054542">
    <property type="entry name" value="Cys_met_metab_PP"/>
</dbReference>
<evidence type="ECO:0000256" key="4">
    <source>
        <dbReference type="ARBA" id="ARBA00023167"/>
    </source>
</evidence>
<dbReference type="PANTHER" id="PTHR11808">
    <property type="entry name" value="TRANS-SULFURATION ENZYME FAMILY MEMBER"/>
    <property type="match status" value="1"/>
</dbReference>
<dbReference type="InterPro" id="IPR000277">
    <property type="entry name" value="Cys/Met-Metab_PyrdxlP-dep_enz"/>
</dbReference>
<comment type="similarity">
    <text evidence="2 6">Belongs to the trans-sulfuration enzymes family.</text>
</comment>
<dbReference type="FunFam" id="3.40.640.10:FF:000009">
    <property type="entry name" value="Cystathionine gamma-synthase homolog"/>
    <property type="match status" value="1"/>
</dbReference>
<sequence>MTDNDHTTRADAGTAARRAEARAAADRAAAARPAGFATTAIHGGYEPDGHTGAVNVPIYTSTTFAQDGVAQLRGGFEYGRCGNPTVTSLEQTVAALEGGLFGRAFSSGMAATDTLLRALLRPGDHLILGDDAYGGTFRLIDTTFREWGVSLSVVDTTDPAQIRDALREKTRLVWLETPTNPLLTVTDIAAVAEVTAGHVARLVVDNTFASPYLQRPLDLGADVVMHSTTKYLGGHSDVIGGVVVTSDEELDGELLFLQGGVGAVASPFDAYLTTRGIKTLGVRMDRHCANAQAVAEFLDARPETTHVLYPGLPGHRGHDVAARQMRGFGGMVSVRFAALGGRSAEETAVRFCESTELICLAESLGGVESLLEHPARMTHQSAAGSQLEVPDDLVRISVGIEDEADLLADLGAALDALH</sequence>
<comment type="cofactor">
    <cofactor evidence="1 6">
        <name>pyridoxal 5'-phosphate</name>
        <dbReference type="ChEBI" id="CHEBI:597326"/>
    </cofactor>
</comment>
<feature type="region of interest" description="Disordered" evidence="7">
    <location>
        <begin position="1"/>
        <end position="24"/>
    </location>
</feature>
<organism evidence="8 9">
    <name type="scientific">Corynebacterium bovis</name>
    <dbReference type="NCBI Taxonomy" id="36808"/>
    <lineage>
        <taxon>Bacteria</taxon>
        <taxon>Bacillati</taxon>
        <taxon>Actinomycetota</taxon>
        <taxon>Actinomycetes</taxon>
        <taxon>Mycobacteriales</taxon>
        <taxon>Corynebacteriaceae</taxon>
        <taxon>Corynebacterium</taxon>
    </lineage>
</organism>
<evidence type="ECO:0000256" key="6">
    <source>
        <dbReference type="RuleBase" id="RU362118"/>
    </source>
</evidence>
<protein>
    <submittedName>
        <fullName evidence="8">Cystathionine gamma-synthase</fullName>
    </submittedName>
</protein>
<dbReference type="InterPro" id="IPR015421">
    <property type="entry name" value="PyrdxlP-dep_Trfase_major"/>
</dbReference>
<reference evidence="8 9" key="1">
    <citation type="submission" date="2018-01" db="EMBL/GenBank/DDBJ databases">
        <title>Twenty Corynebacterium bovis Genomes.</title>
        <authorList>
            <person name="Gulvik C.A."/>
        </authorList>
    </citation>
    <scope>NUCLEOTIDE SEQUENCE [LARGE SCALE GENOMIC DNA]</scope>
    <source>
        <strain evidence="8 9">F6900</strain>
    </source>
</reference>
<name>A0A426PXZ5_9CORY</name>
<gene>
    <name evidence="8" type="ORF">CXF48_06985</name>
</gene>
<dbReference type="GO" id="GO:0003962">
    <property type="term" value="F:cystathionine gamma-synthase activity"/>
    <property type="evidence" value="ECO:0007669"/>
    <property type="project" value="TreeGrafter"/>
</dbReference>
<keyword evidence="4" id="KW-0028">Amino-acid biosynthesis</keyword>
<dbReference type="Pfam" id="PF01053">
    <property type="entry name" value="Cys_Met_Meta_PP"/>
    <property type="match status" value="1"/>
</dbReference>
<dbReference type="Gene3D" id="3.90.1150.10">
    <property type="entry name" value="Aspartate Aminotransferase, domain 1"/>
    <property type="match status" value="1"/>
</dbReference>
<feature type="modified residue" description="N6-(pyridoxal phosphate)lysine" evidence="5">
    <location>
        <position position="230"/>
    </location>
</feature>
<keyword evidence="3 5" id="KW-0663">Pyridoxal phosphate</keyword>
<dbReference type="InterPro" id="IPR015422">
    <property type="entry name" value="PyrdxlP-dep_Trfase_small"/>
</dbReference>
<dbReference type="SUPFAM" id="SSF53383">
    <property type="entry name" value="PLP-dependent transferases"/>
    <property type="match status" value="1"/>
</dbReference>
<proteinExistence type="inferred from homology"/>
<comment type="caution">
    <text evidence="8">The sequence shown here is derived from an EMBL/GenBank/DDBJ whole genome shotgun (WGS) entry which is preliminary data.</text>
</comment>
<evidence type="ECO:0000256" key="1">
    <source>
        <dbReference type="ARBA" id="ARBA00001933"/>
    </source>
</evidence>
<dbReference type="PANTHER" id="PTHR11808:SF15">
    <property type="entry name" value="CYSTATHIONINE GAMMA-LYASE"/>
    <property type="match status" value="1"/>
</dbReference>
<evidence type="ECO:0000256" key="2">
    <source>
        <dbReference type="ARBA" id="ARBA00009077"/>
    </source>
</evidence>
<dbReference type="Gene3D" id="3.40.640.10">
    <property type="entry name" value="Type I PLP-dependent aspartate aminotransferase-like (Major domain)"/>
    <property type="match status" value="1"/>
</dbReference>
<evidence type="ECO:0000313" key="9">
    <source>
        <dbReference type="Proteomes" id="UP000276526"/>
    </source>
</evidence>
<evidence type="ECO:0000256" key="7">
    <source>
        <dbReference type="SAM" id="MobiDB-lite"/>
    </source>
</evidence>
<evidence type="ECO:0000256" key="3">
    <source>
        <dbReference type="ARBA" id="ARBA00022898"/>
    </source>
</evidence>
<dbReference type="GO" id="GO:0019343">
    <property type="term" value="P:cysteine biosynthetic process via cystathionine"/>
    <property type="evidence" value="ECO:0007669"/>
    <property type="project" value="TreeGrafter"/>
</dbReference>
<dbReference type="InterPro" id="IPR015424">
    <property type="entry name" value="PyrdxlP-dep_Trfase"/>
</dbReference>
<dbReference type="Proteomes" id="UP000276526">
    <property type="component" value="Unassembled WGS sequence"/>
</dbReference>
<dbReference type="CDD" id="cd00614">
    <property type="entry name" value="CGS_like"/>
    <property type="match status" value="1"/>
</dbReference>
<dbReference type="EMBL" id="PQNK01000010">
    <property type="protein sequence ID" value="RRO86352.1"/>
    <property type="molecule type" value="Genomic_DNA"/>
</dbReference>
<dbReference type="NCBIfam" id="NF005871">
    <property type="entry name" value="PRK07811.1"/>
    <property type="match status" value="1"/>
</dbReference>
<dbReference type="GO" id="GO:0019346">
    <property type="term" value="P:transsulfuration"/>
    <property type="evidence" value="ECO:0007669"/>
    <property type="project" value="InterPro"/>
</dbReference>
<accession>A0A426PXZ5</accession>
<dbReference type="GO" id="GO:0009086">
    <property type="term" value="P:methionine biosynthetic process"/>
    <property type="evidence" value="ECO:0007669"/>
    <property type="project" value="UniProtKB-KW"/>
</dbReference>
<dbReference type="PIRSF" id="PIRSF001434">
    <property type="entry name" value="CGS"/>
    <property type="match status" value="1"/>
</dbReference>
<dbReference type="AlphaFoldDB" id="A0A426PXZ5"/>
<dbReference type="GO" id="GO:0005737">
    <property type="term" value="C:cytoplasm"/>
    <property type="evidence" value="ECO:0007669"/>
    <property type="project" value="TreeGrafter"/>
</dbReference>
<evidence type="ECO:0000313" key="8">
    <source>
        <dbReference type="EMBL" id="RRO86352.1"/>
    </source>
</evidence>
<evidence type="ECO:0000256" key="5">
    <source>
        <dbReference type="PIRSR" id="PIRSR001434-2"/>
    </source>
</evidence>